<dbReference type="AlphaFoldDB" id="A0A0K2TVJ4"/>
<name>A0A0K2TVJ4_LEPSM</name>
<evidence type="ECO:0000313" key="1">
    <source>
        <dbReference type="EMBL" id="CDW30073.1"/>
    </source>
</evidence>
<reference evidence="1" key="1">
    <citation type="submission" date="2014-05" db="EMBL/GenBank/DDBJ databases">
        <authorList>
            <person name="Chronopoulou M."/>
        </authorList>
    </citation>
    <scope>NUCLEOTIDE SEQUENCE</scope>
    <source>
        <tissue evidence="1">Whole organism</tissue>
    </source>
</reference>
<accession>A0A0K2TVJ4</accession>
<proteinExistence type="predicted"/>
<organism evidence="1">
    <name type="scientific">Lepeophtheirus salmonis</name>
    <name type="common">Salmon louse</name>
    <name type="synonym">Caligus salmonis</name>
    <dbReference type="NCBI Taxonomy" id="72036"/>
    <lineage>
        <taxon>Eukaryota</taxon>
        <taxon>Metazoa</taxon>
        <taxon>Ecdysozoa</taxon>
        <taxon>Arthropoda</taxon>
        <taxon>Crustacea</taxon>
        <taxon>Multicrustacea</taxon>
        <taxon>Hexanauplia</taxon>
        <taxon>Copepoda</taxon>
        <taxon>Siphonostomatoida</taxon>
        <taxon>Caligidae</taxon>
        <taxon>Lepeophtheirus</taxon>
    </lineage>
</organism>
<protein>
    <submittedName>
        <fullName evidence="1">Uncharacterized protein</fullName>
    </submittedName>
</protein>
<dbReference type="EMBL" id="HACA01012712">
    <property type="protein sequence ID" value="CDW30073.1"/>
    <property type="molecule type" value="Transcribed_RNA"/>
</dbReference>
<sequence>MAMGSDLINYSTKRHHIWKSISCIHEKGSFAKKNPSICLLVSVFLFLQKEFQGGFRMTHHFHLDANVKEV</sequence>